<name>A0A1I6LBT7_9SPHN</name>
<dbReference type="Gene3D" id="3.30.420.10">
    <property type="entry name" value="Ribonuclease H-like superfamily/Ribonuclease H"/>
    <property type="match status" value="1"/>
</dbReference>
<organism evidence="1 2">
    <name type="scientific">Sphingomonas jatrophae</name>
    <dbReference type="NCBI Taxonomy" id="1166337"/>
    <lineage>
        <taxon>Bacteria</taxon>
        <taxon>Pseudomonadati</taxon>
        <taxon>Pseudomonadota</taxon>
        <taxon>Alphaproteobacteria</taxon>
        <taxon>Sphingomonadales</taxon>
        <taxon>Sphingomonadaceae</taxon>
        <taxon>Sphingomonas</taxon>
    </lineage>
</organism>
<dbReference type="RefSeq" id="WP_093315086.1">
    <property type="nucleotide sequence ID" value="NZ_FOZG01000002.1"/>
</dbReference>
<sequence>MKVFLDFEASSLGRHGFPVEVGWVWEDGREEAHLIRPAPGWDEWDDAAEAIHRLPRARLEAEGEPVETVAARMLDELAGHDLMASAPSWDGKWLSLLLRAAGQPRHALRLRDTEAAWAEVLAGRADADTLLAQAKAEAATWEVAHRAVADAARERRFWLRLRELAG</sequence>
<proteinExistence type="predicted"/>
<dbReference type="Proteomes" id="UP000198824">
    <property type="component" value="Unassembled WGS sequence"/>
</dbReference>
<dbReference type="GO" id="GO:0003676">
    <property type="term" value="F:nucleic acid binding"/>
    <property type="evidence" value="ECO:0007669"/>
    <property type="project" value="InterPro"/>
</dbReference>
<evidence type="ECO:0000313" key="2">
    <source>
        <dbReference type="Proteomes" id="UP000198824"/>
    </source>
</evidence>
<dbReference type="STRING" id="1166337.SAMN05192580_2554"/>
<protein>
    <submittedName>
        <fullName evidence="1">Uncharacterized protein</fullName>
    </submittedName>
</protein>
<dbReference type="InterPro" id="IPR012337">
    <property type="entry name" value="RNaseH-like_sf"/>
</dbReference>
<dbReference type="OrthoDB" id="5705783at2"/>
<dbReference type="EMBL" id="FOZG01000002">
    <property type="protein sequence ID" value="SFS00951.1"/>
    <property type="molecule type" value="Genomic_DNA"/>
</dbReference>
<reference evidence="1 2" key="1">
    <citation type="submission" date="2016-10" db="EMBL/GenBank/DDBJ databases">
        <authorList>
            <person name="de Groot N.N."/>
        </authorList>
    </citation>
    <scope>NUCLEOTIDE SEQUENCE [LARGE SCALE GENOMIC DNA]</scope>
    <source>
        <strain evidence="1 2">S5-249</strain>
    </source>
</reference>
<keyword evidence="2" id="KW-1185">Reference proteome</keyword>
<evidence type="ECO:0000313" key="1">
    <source>
        <dbReference type="EMBL" id="SFS00951.1"/>
    </source>
</evidence>
<dbReference type="AlphaFoldDB" id="A0A1I6LBT7"/>
<dbReference type="InterPro" id="IPR036397">
    <property type="entry name" value="RNaseH_sf"/>
</dbReference>
<accession>A0A1I6LBT7</accession>
<gene>
    <name evidence="1" type="ORF">SAMN05192580_2554</name>
</gene>
<dbReference type="SUPFAM" id="SSF53098">
    <property type="entry name" value="Ribonuclease H-like"/>
    <property type="match status" value="1"/>
</dbReference>